<evidence type="ECO:0000313" key="3">
    <source>
        <dbReference type="Proteomes" id="UP000258927"/>
    </source>
</evidence>
<dbReference type="RefSeq" id="WP_117394620.1">
    <property type="nucleotide sequence ID" value="NZ_CP021330.1"/>
</dbReference>
<protein>
    <submittedName>
        <fullName evidence="2">Uncharacterized protein</fullName>
    </submittedName>
</protein>
<evidence type="ECO:0000256" key="1">
    <source>
        <dbReference type="SAM" id="SignalP"/>
    </source>
</evidence>
<accession>A0A2R4M9R1</accession>
<keyword evidence="3" id="KW-1185">Reference proteome</keyword>
<reference evidence="2 3" key="1">
    <citation type="submission" date="2017-05" db="EMBL/GenBank/DDBJ databases">
        <title>Genome Analysis of Maritalea myrionectae HL2708#5.</title>
        <authorList>
            <consortium name="Cotde Inc.-PKNU"/>
            <person name="Jang D."/>
            <person name="Oh H.-M."/>
        </authorList>
    </citation>
    <scope>NUCLEOTIDE SEQUENCE [LARGE SCALE GENOMIC DNA]</scope>
    <source>
        <strain evidence="2 3">HL2708#5</strain>
    </source>
</reference>
<sequence>MKNLLKRCAVIGALGAGLLAGSAFAQSGAGGLFTLHNITESNIVVGFYTNDGSGWSTNWLSEEMNPGETAQAEFFATTGSCDQTFQVGWLGADDGEVLDDPISIDICDASEVYLADNEIYFE</sequence>
<feature type="chain" id="PRO_5015341632" evidence="1">
    <location>
        <begin position="26"/>
        <end position="122"/>
    </location>
</feature>
<name>A0A2R4M9R1_9HYPH</name>
<feature type="signal peptide" evidence="1">
    <location>
        <begin position="1"/>
        <end position="25"/>
    </location>
</feature>
<dbReference type="AlphaFoldDB" id="A0A2R4M9R1"/>
<evidence type="ECO:0000313" key="2">
    <source>
        <dbReference type="EMBL" id="AVX02695.1"/>
    </source>
</evidence>
<proteinExistence type="predicted"/>
<dbReference type="EMBL" id="CP021330">
    <property type="protein sequence ID" value="AVX02695.1"/>
    <property type="molecule type" value="Genomic_DNA"/>
</dbReference>
<keyword evidence="1" id="KW-0732">Signal</keyword>
<dbReference type="KEGG" id="mmyr:MXMO3_00147"/>
<dbReference type="Proteomes" id="UP000258927">
    <property type="component" value="Chromosome"/>
</dbReference>
<gene>
    <name evidence="2" type="ORF">MXMO3_00147</name>
</gene>
<organism evidence="2 3">
    <name type="scientific">Maritalea myrionectae</name>
    <dbReference type="NCBI Taxonomy" id="454601"/>
    <lineage>
        <taxon>Bacteria</taxon>
        <taxon>Pseudomonadati</taxon>
        <taxon>Pseudomonadota</taxon>
        <taxon>Alphaproteobacteria</taxon>
        <taxon>Hyphomicrobiales</taxon>
        <taxon>Devosiaceae</taxon>
        <taxon>Maritalea</taxon>
    </lineage>
</organism>